<dbReference type="EMBL" id="CP003789">
    <property type="protein sequence ID" value="AGA65320.1"/>
    <property type="molecule type" value="Genomic_DNA"/>
</dbReference>
<gene>
    <name evidence="3" type="primary">bioZ</name>
    <name evidence="7" type="ordered locus">B488_13280</name>
</gene>
<dbReference type="Pfam" id="PF08541">
    <property type="entry name" value="ACP_syn_III_C"/>
    <property type="match status" value="1"/>
</dbReference>
<accession>L0EWS9</accession>
<dbReference type="Gene3D" id="3.40.47.10">
    <property type="match status" value="1"/>
</dbReference>
<dbReference type="HAMAP" id="MF_02249">
    <property type="entry name" value="BioZ"/>
    <property type="match status" value="1"/>
</dbReference>
<dbReference type="PANTHER" id="PTHR34069">
    <property type="entry name" value="3-OXOACYL-[ACYL-CARRIER-PROTEIN] SYNTHASE 3"/>
    <property type="match status" value="1"/>
</dbReference>
<proteinExistence type="inferred from homology"/>
<keyword evidence="4" id="KW-0812">Transmembrane</keyword>
<dbReference type="InterPro" id="IPR016039">
    <property type="entry name" value="Thiolase-like"/>
</dbReference>
<comment type="function">
    <text evidence="3">Involved in the formation of the biotin precursor pimeloyl-ACP. Catalyzes the condensation of glutaryl-CoA, an intermediate in lysine degradation, with malonyl-ACP to produce 3-oxopimeloyl-ACP.</text>
</comment>
<evidence type="ECO:0000256" key="2">
    <source>
        <dbReference type="ARBA" id="ARBA00023315"/>
    </source>
</evidence>
<sequence>MMKPSSRILGFGHSVPEKCINNSDIELQLGLNSGWIERRTGIQTRWWASPNDTLTDLAARAAEEALNEANIHSDEITLTILATSTPDQLLPPSAPFLAHKLGLVKSGAIDLSGACSGFLYGLVLADSYVKTHNSAALVVAANILSRRINMNDKDTAIIFGDAAGAIILAPSSKPKVGVLGIELSSDGSQYDLIKIPAGGSTRPFSKDMQPYESLMTVHNGQMIFSKAVEMMVESSKKAMQQAGLNSNNIDRFIPHQANARIINTVCKHLDIPNDKTVQTIREFGNSSAATIPLSLSLSNKQRPFIPGERLLLAASGAGMISGAVIFVIN</sequence>
<feature type="region of interest" description="ACP-binding" evidence="3">
    <location>
        <begin position="256"/>
        <end position="260"/>
    </location>
</feature>
<evidence type="ECO:0000259" key="6">
    <source>
        <dbReference type="Pfam" id="PF08545"/>
    </source>
</evidence>
<keyword evidence="2 3" id="KW-0012">Acyltransferase</keyword>
<dbReference type="PATRIC" id="fig|1215343.11.peg.1371"/>
<dbReference type="Pfam" id="PF08545">
    <property type="entry name" value="ACP_syn_III"/>
    <property type="match status" value="1"/>
</dbReference>
<evidence type="ECO:0000256" key="1">
    <source>
        <dbReference type="ARBA" id="ARBA00022679"/>
    </source>
</evidence>
<protein>
    <recommendedName>
        <fullName evidence="3">3-oxopimeloyl-[acyl-carrier-protein] synthase</fullName>
        <shortName evidence="3">3-oxopimeloyl-[ACP] synthase</shortName>
        <ecNumber evidence="3">2.3.1.-</ecNumber>
    </recommendedName>
</protein>
<dbReference type="SUPFAM" id="SSF53901">
    <property type="entry name" value="Thiolase-like"/>
    <property type="match status" value="1"/>
</dbReference>
<dbReference type="eggNOG" id="COG0332">
    <property type="taxonomic scope" value="Bacteria"/>
</dbReference>
<keyword evidence="4" id="KW-0472">Membrane</keyword>
<dbReference type="HOGENOM" id="CLU_039592_3_1_5"/>
<evidence type="ECO:0000256" key="4">
    <source>
        <dbReference type="SAM" id="Phobius"/>
    </source>
</evidence>
<keyword evidence="8" id="KW-1185">Reference proteome</keyword>
<feature type="transmembrane region" description="Helical" evidence="4">
    <location>
        <begin position="310"/>
        <end position="328"/>
    </location>
</feature>
<dbReference type="STRING" id="1215343.B488_13280"/>
<name>L0EWS9_LIBCB</name>
<dbReference type="CDD" id="cd00830">
    <property type="entry name" value="KAS_III"/>
    <property type="match status" value="1"/>
</dbReference>
<dbReference type="PANTHER" id="PTHR34069:SF2">
    <property type="entry name" value="BETA-KETOACYL-[ACYL-CARRIER-PROTEIN] SYNTHASE III"/>
    <property type="match status" value="1"/>
</dbReference>
<dbReference type="NCBIfam" id="NF006829">
    <property type="entry name" value="PRK09352.1"/>
    <property type="match status" value="1"/>
</dbReference>
<dbReference type="NCBIfam" id="NF004623">
    <property type="entry name" value="PRK05963.1"/>
    <property type="match status" value="1"/>
</dbReference>
<evidence type="ECO:0000313" key="8">
    <source>
        <dbReference type="Proteomes" id="UP000010799"/>
    </source>
</evidence>
<dbReference type="UniPathway" id="UPA00078"/>
<dbReference type="KEGG" id="lcc:B488_13280"/>
<organism evidence="7 8">
    <name type="scientific">Liberibacter crescens (strain BT-1)</name>
    <dbReference type="NCBI Taxonomy" id="1215343"/>
    <lineage>
        <taxon>Bacteria</taxon>
        <taxon>Pseudomonadati</taxon>
        <taxon>Pseudomonadota</taxon>
        <taxon>Alphaproteobacteria</taxon>
        <taxon>Hyphomicrobiales</taxon>
        <taxon>Rhizobiaceae</taxon>
        <taxon>Liberibacter</taxon>
    </lineage>
</organism>
<dbReference type="GO" id="GO:0006633">
    <property type="term" value="P:fatty acid biosynthetic process"/>
    <property type="evidence" value="ECO:0007669"/>
    <property type="project" value="InterPro"/>
</dbReference>
<feature type="active site" evidence="3">
    <location>
        <position position="115"/>
    </location>
</feature>
<dbReference type="EC" id="2.3.1.-" evidence="3"/>
<comment type="catalytic activity">
    <reaction evidence="3">
        <text>glutaryl-CoA + malonyl-[ACP] + H(+) = 3-oxo-6-carboxyhexanoyl-[ACP] + CO2 + CoA</text>
        <dbReference type="Rhea" id="RHEA:67904"/>
        <dbReference type="Rhea" id="RHEA-COMP:9623"/>
        <dbReference type="Rhea" id="RHEA-COMP:17387"/>
        <dbReference type="ChEBI" id="CHEBI:15378"/>
        <dbReference type="ChEBI" id="CHEBI:16526"/>
        <dbReference type="ChEBI" id="CHEBI:57287"/>
        <dbReference type="ChEBI" id="CHEBI:57378"/>
        <dbReference type="ChEBI" id="CHEBI:78449"/>
        <dbReference type="ChEBI" id="CHEBI:176519"/>
    </reaction>
</comment>
<keyword evidence="1 3" id="KW-0808">Transferase</keyword>
<reference evidence="7 8" key="1">
    <citation type="journal article" date="2012" name="Stand. Genomic Sci.">
        <title>Complete genome sequence of Liberibacter crescens BT-1.</title>
        <authorList>
            <person name="Leonard M.T."/>
            <person name="Fagen J.R."/>
            <person name="Davis-Richardson A.G."/>
            <person name="Davis M.J."/>
            <person name="Triplett E.W."/>
        </authorList>
    </citation>
    <scope>NUCLEOTIDE SEQUENCE [LARGE SCALE GENOMIC DNA]</scope>
    <source>
        <strain evidence="7 8">BT-1</strain>
    </source>
</reference>
<dbReference type="GO" id="GO:0044550">
    <property type="term" value="P:secondary metabolite biosynthetic process"/>
    <property type="evidence" value="ECO:0007669"/>
    <property type="project" value="TreeGrafter"/>
</dbReference>
<evidence type="ECO:0000259" key="5">
    <source>
        <dbReference type="Pfam" id="PF08541"/>
    </source>
</evidence>
<feature type="active site" evidence="3">
    <location>
        <position position="285"/>
    </location>
</feature>
<keyword evidence="3" id="KW-0093">Biotin biosynthesis</keyword>
<evidence type="ECO:0000313" key="7">
    <source>
        <dbReference type="EMBL" id="AGA65320.1"/>
    </source>
</evidence>
<dbReference type="GO" id="GO:0009102">
    <property type="term" value="P:biotin biosynthetic process"/>
    <property type="evidence" value="ECO:0007669"/>
    <property type="project" value="UniProtKB-UniRule"/>
</dbReference>
<dbReference type="Proteomes" id="UP000010799">
    <property type="component" value="Chromosome"/>
</dbReference>
<comment type="catalytic activity">
    <reaction evidence="3">
        <text>malonyl-[ACP] + an acyl-CoA + H(+) = a 3-oxoacyl-[ACP] + CO2 + CoA</text>
        <dbReference type="Rhea" id="RHEA:44448"/>
        <dbReference type="Rhea" id="RHEA-COMP:9623"/>
        <dbReference type="Rhea" id="RHEA-COMP:9916"/>
        <dbReference type="ChEBI" id="CHEBI:15378"/>
        <dbReference type="ChEBI" id="CHEBI:16526"/>
        <dbReference type="ChEBI" id="CHEBI:57287"/>
        <dbReference type="ChEBI" id="CHEBI:58342"/>
        <dbReference type="ChEBI" id="CHEBI:78449"/>
        <dbReference type="ChEBI" id="CHEBI:78776"/>
    </reaction>
</comment>
<dbReference type="InterPro" id="IPR046403">
    <property type="entry name" value="BioZ"/>
</dbReference>
<feature type="domain" description="Beta-ketoacyl-[acyl-carrier-protein] synthase III C-terminal" evidence="5">
    <location>
        <begin position="239"/>
        <end position="326"/>
    </location>
</feature>
<dbReference type="RefSeq" id="WP_015273745.1">
    <property type="nucleotide sequence ID" value="NC_019907.1"/>
</dbReference>
<comment type="pathway">
    <text evidence="3">Cofactor biosynthesis; biotin biosynthesis.</text>
</comment>
<comment type="similarity">
    <text evidence="3">Belongs to the thiolase-like superfamily. BioZ family.</text>
</comment>
<dbReference type="InterPro" id="IPR013747">
    <property type="entry name" value="ACP_syn_III_C"/>
</dbReference>
<dbReference type="AlphaFoldDB" id="L0EWS9"/>
<feature type="domain" description="Beta-ketoacyl-[acyl-carrier-protein] synthase III N-terminal" evidence="6">
    <location>
        <begin position="109"/>
        <end position="187"/>
    </location>
</feature>
<keyword evidence="4" id="KW-1133">Transmembrane helix</keyword>
<dbReference type="GO" id="GO:0004315">
    <property type="term" value="F:3-oxoacyl-[acyl-carrier-protein] synthase activity"/>
    <property type="evidence" value="ECO:0007669"/>
    <property type="project" value="InterPro"/>
</dbReference>
<evidence type="ECO:0000256" key="3">
    <source>
        <dbReference type="HAMAP-Rule" id="MF_02249"/>
    </source>
</evidence>
<feature type="active site" evidence="3">
    <location>
        <position position="255"/>
    </location>
</feature>
<dbReference type="InterPro" id="IPR013751">
    <property type="entry name" value="ACP_syn_III_N"/>
</dbReference>